<comment type="caution">
    <text evidence="2">The sequence shown here is derived from an EMBL/GenBank/DDBJ whole genome shotgun (WGS) entry which is preliminary data.</text>
</comment>
<feature type="region of interest" description="Disordered" evidence="1">
    <location>
        <begin position="1"/>
        <end position="69"/>
    </location>
</feature>
<name>A0A059FI57_9PROT</name>
<dbReference type="Proteomes" id="UP000024816">
    <property type="component" value="Unassembled WGS sequence"/>
</dbReference>
<evidence type="ECO:0000256" key="1">
    <source>
        <dbReference type="SAM" id="MobiDB-lite"/>
    </source>
</evidence>
<protein>
    <submittedName>
        <fullName evidence="2">Uncharacterized protein</fullName>
    </submittedName>
</protein>
<keyword evidence="3" id="KW-1185">Reference proteome</keyword>
<feature type="compositionally biased region" description="Basic and acidic residues" evidence="1">
    <location>
        <begin position="14"/>
        <end position="38"/>
    </location>
</feature>
<dbReference type="AlphaFoldDB" id="A0A059FI57"/>
<sequence>MPAMAGSVPGVSAMHEHVHHAAEEQEPQKEDRVGRDVRPVFIEQEEGDQAAKGDNRQPEASAPGVMVPK</sequence>
<proteinExistence type="predicted"/>
<reference evidence="2 3" key="1">
    <citation type="journal article" date="2014" name="Antonie Van Leeuwenhoek">
        <title>Hyphomonas beringensis sp. nov. and Hyphomonas chukchiensis sp. nov., isolated from surface seawater of the Bering Sea and Chukchi Sea.</title>
        <authorList>
            <person name="Li C."/>
            <person name="Lai Q."/>
            <person name="Li G."/>
            <person name="Dong C."/>
            <person name="Wang J."/>
            <person name="Liao Y."/>
            <person name="Shao Z."/>
        </authorList>
    </citation>
    <scope>NUCLEOTIDE SEQUENCE [LARGE SCALE GENOMIC DNA]</scope>
    <source>
        <strain evidence="2 3">VP2</strain>
    </source>
</reference>
<gene>
    <name evidence="2" type="ORF">HJA_03681</name>
</gene>
<evidence type="ECO:0000313" key="3">
    <source>
        <dbReference type="Proteomes" id="UP000024816"/>
    </source>
</evidence>
<dbReference type="EMBL" id="ARYJ01000002">
    <property type="protein sequence ID" value="KCZ90297.1"/>
    <property type="molecule type" value="Genomic_DNA"/>
</dbReference>
<accession>A0A059FI57</accession>
<evidence type="ECO:0000313" key="2">
    <source>
        <dbReference type="EMBL" id="KCZ90297.1"/>
    </source>
</evidence>
<organism evidence="2 3">
    <name type="scientific">Hyphomonas jannaschiana VP2</name>
    <dbReference type="NCBI Taxonomy" id="1280952"/>
    <lineage>
        <taxon>Bacteria</taxon>
        <taxon>Pseudomonadati</taxon>
        <taxon>Pseudomonadota</taxon>
        <taxon>Alphaproteobacteria</taxon>
        <taxon>Hyphomonadales</taxon>
        <taxon>Hyphomonadaceae</taxon>
        <taxon>Hyphomonas</taxon>
    </lineage>
</organism>